<evidence type="ECO:0000256" key="3">
    <source>
        <dbReference type="SAM" id="SignalP"/>
    </source>
</evidence>
<dbReference type="PANTHER" id="PTHR10009:SF18">
    <property type="entry name" value="PROTEIN YELLOW-LIKE PROTEIN"/>
    <property type="match status" value="1"/>
</dbReference>
<feature type="chain" id="PRO_5046114369" evidence="3">
    <location>
        <begin position="30"/>
        <end position="383"/>
    </location>
</feature>
<protein>
    <submittedName>
        <fullName evidence="4">Gluconolactonase</fullName>
    </submittedName>
</protein>
<dbReference type="EMBL" id="JAPIUZ010000001">
    <property type="protein sequence ID" value="MCX2562422.1"/>
    <property type="molecule type" value="Genomic_DNA"/>
</dbReference>
<dbReference type="Proteomes" id="UP001301152">
    <property type="component" value="Unassembled WGS sequence"/>
</dbReference>
<evidence type="ECO:0000256" key="2">
    <source>
        <dbReference type="ARBA" id="ARBA00022525"/>
    </source>
</evidence>
<evidence type="ECO:0000256" key="1">
    <source>
        <dbReference type="ARBA" id="ARBA00004613"/>
    </source>
</evidence>
<name>A0ABT3QAW1_9PROT</name>
<reference evidence="4 5" key="1">
    <citation type="submission" date="2022-11" db="EMBL/GenBank/DDBJ databases">
        <title>Genome sequencing of Acetobacter type strain.</title>
        <authorList>
            <person name="Heo J."/>
            <person name="Lee D."/>
            <person name="Han B.-H."/>
            <person name="Hong S.-B."/>
            <person name="Kwon S.-W."/>
        </authorList>
    </citation>
    <scope>NUCLEOTIDE SEQUENCE [LARGE SCALE GENOMIC DNA]</scope>
    <source>
        <strain evidence="4 5">KACC 21253</strain>
    </source>
</reference>
<gene>
    <name evidence="4" type="ORF">OQ497_00345</name>
</gene>
<keyword evidence="5" id="KW-1185">Reference proteome</keyword>
<accession>A0ABT3QAW1</accession>
<dbReference type="InterPro" id="IPR011042">
    <property type="entry name" value="6-blade_b-propeller_TolB-like"/>
</dbReference>
<feature type="signal peptide" evidence="3">
    <location>
        <begin position="1"/>
        <end position="29"/>
    </location>
</feature>
<comment type="caution">
    <text evidence="4">The sequence shown here is derived from an EMBL/GenBank/DDBJ whole genome shotgun (WGS) entry which is preliminary data.</text>
</comment>
<dbReference type="Pfam" id="PF03022">
    <property type="entry name" value="MRJP"/>
    <property type="match status" value="1"/>
</dbReference>
<dbReference type="InterPro" id="IPR017996">
    <property type="entry name" value="MRJP/yellow-related"/>
</dbReference>
<keyword evidence="2" id="KW-0964">Secreted</keyword>
<keyword evidence="3" id="KW-0732">Signal</keyword>
<dbReference type="PANTHER" id="PTHR10009">
    <property type="entry name" value="PROTEIN YELLOW-RELATED"/>
    <property type="match status" value="1"/>
</dbReference>
<evidence type="ECO:0000313" key="4">
    <source>
        <dbReference type="EMBL" id="MCX2562422.1"/>
    </source>
</evidence>
<evidence type="ECO:0000313" key="5">
    <source>
        <dbReference type="Proteomes" id="UP001301152"/>
    </source>
</evidence>
<dbReference type="RefSeq" id="WP_173559315.1">
    <property type="nucleotide sequence ID" value="NZ_JAPIUZ010000001.1"/>
</dbReference>
<sequence>MSVDFSRRLFTLLCGTCLTLAVFTPQAQAAHMPKEPELQASALTPALQSDKQVWDAVVVLPDERLVLEAPVWVGNTAPQLSVTAPDGSLSPYPSASWNTAEGDAESRIISAAGMTLLADGTLWVLDSGVPDHKAPAVAAPKLLQIDTKTNTVVRTITVESSALRKESILSGIAVHGMMAYVPDSGSAALIVVDLKTGHSRRFLDQHPALAAHRPILTPKGSVRAANGHLLAIDASMIAVSPDGQWIYVQPPCGYLSRIGTSIFTDPSVTPAAMEESVSQWFKTPTLGGMTIAPDGTMYWSDVTTGSILSYSGGVIPVPHRLITDPRLQWPATPGLDKTGHLYVPAAQLNRTAAFTNGKPTIKWPVTVYKLTLPTSAPPAASGN</sequence>
<dbReference type="SUPFAM" id="SSF101898">
    <property type="entry name" value="NHL repeat"/>
    <property type="match status" value="1"/>
</dbReference>
<proteinExistence type="predicted"/>
<organism evidence="4 5">
    <name type="scientific">Acetobacter thailandicus</name>
    <dbReference type="NCBI Taxonomy" id="1502842"/>
    <lineage>
        <taxon>Bacteria</taxon>
        <taxon>Pseudomonadati</taxon>
        <taxon>Pseudomonadota</taxon>
        <taxon>Alphaproteobacteria</taxon>
        <taxon>Acetobacterales</taxon>
        <taxon>Acetobacteraceae</taxon>
        <taxon>Acetobacter</taxon>
    </lineage>
</organism>
<comment type="subcellular location">
    <subcellularLocation>
        <location evidence="1">Secreted</location>
    </subcellularLocation>
</comment>
<dbReference type="Gene3D" id="2.120.10.30">
    <property type="entry name" value="TolB, C-terminal domain"/>
    <property type="match status" value="1"/>
</dbReference>